<feature type="compositionally biased region" description="Basic and acidic residues" evidence="3">
    <location>
        <begin position="196"/>
        <end position="205"/>
    </location>
</feature>
<dbReference type="STRING" id="1664694.A0A0N1H5B5"/>
<feature type="compositionally biased region" description="Polar residues" evidence="3">
    <location>
        <begin position="493"/>
        <end position="506"/>
    </location>
</feature>
<feature type="compositionally biased region" description="Polar residues" evidence="3">
    <location>
        <begin position="581"/>
        <end position="599"/>
    </location>
</feature>
<feature type="region of interest" description="Disordered" evidence="3">
    <location>
        <begin position="196"/>
        <end position="216"/>
    </location>
</feature>
<dbReference type="GeneID" id="28738230"/>
<comment type="caution">
    <text evidence="5">The sequence shown here is derived from an EMBL/GenBank/DDBJ whole genome shotgun (WGS) entry which is preliminary data.</text>
</comment>
<name>A0A0N1H5B5_9EURO</name>
<feature type="compositionally biased region" description="Basic and acidic residues" evidence="3">
    <location>
        <begin position="412"/>
        <end position="428"/>
    </location>
</feature>
<dbReference type="AlphaFoldDB" id="A0A0N1H5B5"/>
<dbReference type="EMBL" id="LFJN01000027">
    <property type="protein sequence ID" value="KPI36892.1"/>
    <property type="molecule type" value="Genomic_DNA"/>
</dbReference>
<feature type="compositionally biased region" description="Low complexity" evidence="3">
    <location>
        <begin position="600"/>
        <end position="611"/>
    </location>
</feature>
<reference evidence="5 6" key="1">
    <citation type="submission" date="2015-06" db="EMBL/GenBank/DDBJ databases">
        <title>Draft genome of the ant-associated black yeast Phialophora attae CBS 131958.</title>
        <authorList>
            <person name="Moreno L.F."/>
            <person name="Stielow B.J."/>
            <person name="de Hoog S."/>
            <person name="Vicente V.A."/>
            <person name="Weiss V.A."/>
            <person name="de Vries M."/>
            <person name="Cruz L.M."/>
            <person name="Souza E.M."/>
        </authorList>
    </citation>
    <scope>NUCLEOTIDE SEQUENCE [LARGE SCALE GENOMIC DNA]</scope>
    <source>
        <strain evidence="5 6">CBS 131958</strain>
    </source>
</reference>
<accession>A0A0N1H5B5</accession>
<dbReference type="Proteomes" id="UP000038010">
    <property type="component" value="Unassembled WGS sequence"/>
</dbReference>
<organism evidence="5 6">
    <name type="scientific">Cyphellophora attinorum</name>
    <dbReference type="NCBI Taxonomy" id="1664694"/>
    <lineage>
        <taxon>Eukaryota</taxon>
        <taxon>Fungi</taxon>
        <taxon>Dikarya</taxon>
        <taxon>Ascomycota</taxon>
        <taxon>Pezizomycotina</taxon>
        <taxon>Eurotiomycetes</taxon>
        <taxon>Chaetothyriomycetidae</taxon>
        <taxon>Chaetothyriales</taxon>
        <taxon>Cyphellophoraceae</taxon>
        <taxon>Cyphellophora</taxon>
    </lineage>
</organism>
<feature type="domain" description="WHIM1" evidence="4">
    <location>
        <begin position="146"/>
        <end position="189"/>
    </location>
</feature>
<sequence length="664" mass="72680">MADSDSSSLSSAPSSEDEAIALKMSKPTGLVTSYFKPAPKKKSASPEPPPRAPSPPHEYVLADNDAIAFLVMFRSRFSDAFPKSLPHYGPQDIESGIVGDTVDEGVERYLCALLSLVLNRKKDVERGRYNRALEEALAENRSQWPAAWRGQNPLSGERTFNSMSPEERLVLLRALVLWSLNQSEVVQALLKESYKQTRRDDDKNQPRSVQPWQEDSHFRVFRENDGKTAQYNTWFSVAGNISEINALADKFAEEGSLNARMNADKLRSAIPRFEQGDEKRRRREYRQLQKARFTRPEPGFSLYEGRTRGKRAKYTFDDGEDVFDSDALSTRRSTRNASPSESGPTITASGRQVKARVGGVYGESLSTEQRREYDYNSGLSQAGDDDSEDEMPATAPGGRPARSARAAPLKSAGRDSYDGADDDMHSESDEQQSEGEEWSGDENEPDDEESEGDGSDDDISDDELAADEGDMQRSLVVQLRYRPKKVPVAPSSRARTPLSNVENVSDMTGPGSSGLSAELTLDGHTANGAVNEVSKDEPNDHPMSVSPIKPSPQRTVPQFSSTTATTYNTAQPAQVPPSEPRTYQSLPPASQLPNGITHFTSTEPSSTASVPSSPPSEPHGHPTGFTSSIPPPTTSVPEMSTGINGMGNEAQQPYQVYPSAMDVS</sequence>
<feature type="compositionally biased region" description="Polar residues" evidence="3">
    <location>
        <begin position="327"/>
        <end position="350"/>
    </location>
</feature>
<protein>
    <recommendedName>
        <fullName evidence="4">WHIM1 domain-containing protein</fullName>
    </recommendedName>
</protein>
<evidence type="ECO:0000256" key="2">
    <source>
        <dbReference type="ARBA" id="ARBA00023242"/>
    </source>
</evidence>
<evidence type="ECO:0000313" key="5">
    <source>
        <dbReference type="EMBL" id="KPI36892.1"/>
    </source>
</evidence>
<feature type="region of interest" description="Disordered" evidence="3">
    <location>
        <begin position="1"/>
        <end position="58"/>
    </location>
</feature>
<evidence type="ECO:0000259" key="4">
    <source>
        <dbReference type="Pfam" id="PF15612"/>
    </source>
</evidence>
<feature type="compositionally biased region" description="Polar residues" evidence="3">
    <location>
        <begin position="552"/>
        <end position="572"/>
    </location>
</feature>
<proteinExistence type="predicted"/>
<dbReference type="PANTHER" id="PTHR42107:SF1">
    <property type="entry name" value="WHIM1 DOMAIN-CONTAINING PROTEIN"/>
    <property type="match status" value="1"/>
</dbReference>
<evidence type="ECO:0000256" key="1">
    <source>
        <dbReference type="ARBA" id="ARBA00004123"/>
    </source>
</evidence>
<keyword evidence="2" id="KW-0539">Nucleus</keyword>
<feature type="compositionally biased region" description="Low complexity" evidence="3">
    <location>
        <begin position="392"/>
        <end position="408"/>
    </location>
</feature>
<dbReference type="InterPro" id="IPR028942">
    <property type="entry name" value="WHIM1_dom"/>
</dbReference>
<evidence type="ECO:0000313" key="6">
    <source>
        <dbReference type="Proteomes" id="UP000038010"/>
    </source>
</evidence>
<dbReference type="VEuPathDB" id="FungiDB:AB675_6087"/>
<keyword evidence="6" id="KW-1185">Reference proteome</keyword>
<feature type="compositionally biased region" description="Acidic residues" evidence="3">
    <location>
        <begin position="429"/>
        <end position="469"/>
    </location>
</feature>
<dbReference type="Pfam" id="PF15612">
    <property type="entry name" value="WHIM1"/>
    <property type="match status" value="1"/>
</dbReference>
<feature type="compositionally biased region" description="Low complexity" evidence="3">
    <location>
        <begin position="1"/>
        <end position="14"/>
    </location>
</feature>
<evidence type="ECO:0000256" key="3">
    <source>
        <dbReference type="SAM" id="MobiDB-lite"/>
    </source>
</evidence>
<dbReference type="GO" id="GO:0005634">
    <property type="term" value="C:nucleus"/>
    <property type="evidence" value="ECO:0007669"/>
    <property type="project" value="UniProtKB-SubCell"/>
</dbReference>
<feature type="compositionally biased region" description="Pro residues" evidence="3">
    <location>
        <begin position="46"/>
        <end position="56"/>
    </location>
</feature>
<gene>
    <name evidence="5" type="ORF">AB675_6087</name>
</gene>
<comment type="subcellular location">
    <subcellularLocation>
        <location evidence="1">Nucleus</location>
    </subcellularLocation>
</comment>
<dbReference type="PANTHER" id="PTHR42107">
    <property type="entry name" value="YALI0D24453P"/>
    <property type="match status" value="1"/>
</dbReference>
<feature type="region of interest" description="Disordered" evidence="3">
    <location>
        <begin position="321"/>
        <end position="664"/>
    </location>
</feature>
<dbReference type="RefSeq" id="XP_017996855.1">
    <property type="nucleotide sequence ID" value="XM_018146350.1"/>
</dbReference>
<dbReference type="OrthoDB" id="349045at2759"/>